<feature type="binding site" evidence="17">
    <location>
        <position position="456"/>
    </location>
    <ligand>
        <name>Zn(2+)</name>
        <dbReference type="ChEBI" id="CHEBI:29105"/>
        <note>catalytic</note>
    </ligand>
</feature>
<dbReference type="FunFam" id="3.30.540.30:FF:000002">
    <property type="entry name" value="Dipeptidyl peptidase 3"/>
    <property type="match status" value="1"/>
</dbReference>
<proteinExistence type="inferred from homology"/>
<dbReference type="InterPro" id="IPR005317">
    <property type="entry name" value="Dipeptidyl-peptase3"/>
</dbReference>
<dbReference type="GO" id="GO:0008239">
    <property type="term" value="F:dipeptidyl-peptidase activity"/>
    <property type="evidence" value="ECO:0007669"/>
    <property type="project" value="UniProtKB-UniRule"/>
</dbReference>
<evidence type="ECO:0000256" key="16">
    <source>
        <dbReference type="PIRSR" id="PIRSR007828-1"/>
    </source>
</evidence>
<feature type="active site" evidence="16">
    <location>
        <position position="452"/>
    </location>
</feature>
<dbReference type="Proteomes" id="UP001212152">
    <property type="component" value="Unassembled WGS sequence"/>
</dbReference>
<evidence type="ECO:0000313" key="18">
    <source>
        <dbReference type="EMBL" id="KAJ3181673.1"/>
    </source>
</evidence>
<accession>A0AAD5XU46</accession>
<comment type="caution">
    <text evidence="18">The sequence shown here is derived from an EMBL/GenBank/DDBJ whole genome shotgun (WGS) entry which is preliminary data.</text>
</comment>
<keyword evidence="12 15" id="KW-0482">Metalloprotease</keyword>
<organism evidence="18 19">
    <name type="scientific">Geranomyces variabilis</name>
    <dbReference type="NCBI Taxonomy" id="109894"/>
    <lineage>
        <taxon>Eukaryota</taxon>
        <taxon>Fungi</taxon>
        <taxon>Fungi incertae sedis</taxon>
        <taxon>Chytridiomycota</taxon>
        <taxon>Chytridiomycota incertae sedis</taxon>
        <taxon>Chytridiomycetes</taxon>
        <taxon>Spizellomycetales</taxon>
        <taxon>Powellomycetaceae</taxon>
        <taxon>Geranomyces</taxon>
    </lineage>
</organism>
<feature type="binding site" evidence="17">
    <location>
        <position position="510"/>
    </location>
    <ligand>
        <name>Zn(2+)</name>
        <dbReference type="ChEBI" id="CHEBI:29105"/>
        <note>catalytic</note>
    </ligand>
</feature>
<dbReference type="Pfam" id="PF03571">
    <property type="entry name" value="Peptidase_M49"/>
    <property type="match status" value="1"/>
</dbReference>
<dbReference type="FunFam" id="3.30.540.30:FF:000001">
    <property type="entry name" value="Dipeptidyl peptidase 3"/>
    <property type="match status" value="1"/>
</dbReference>
<keyword evidence="8 15" id="KW-0645">Protease</keyword>
<dbReference type="PIRSF" id="PIRSF007828">
    <property type="entry name" value="Dipeptidyl-peptidase_III"/>
    <property type="match status" value="1"/>
</dbReference>
<dbReference type="Gene3D" id="3.30.540.30">
    <property type="match status" value="2"/>
</dbReference>
<evidence type="ECO:0000256" key="10">
    <source>
        <dbReference type="ARBA" id="ARBA00022801"/>
    </source>
</evidence>
<dbReference type="InterPro" id="IPR039461">
    <property type="entry name" value="Peptidase_M49"/>
</dbReference>
<dbReference type="GO" id="GO:0005737">
    <property type="term" value="C:cytoplasm"/>
    <property type="evidence" value="ECO:0007669"/>
    <property type="project" value="UniProtKB-SubCell"/>
</dbReference>
<comment type="cofactor">
    <cofactor evidence="15 17">
        <name>Zn(2+)</name>
        <dbReference type="ChEBI" id="CHEBI:29105"/>
    </cofactor>
    <text evidence="15 17">Binds 1 zinc ion per subunit.</text>
</comment>
<evidence type="ECO:0000256" key="9">
    <source>
        <dbReference type="ARBA" id="ARBA00022723"/>
    </source>
</evidence>
<evidence type="ECO:0000256" key="5">
    <source>
        <dbReference type="ARBA" id="ARBA00014713"/>
    </source>
</evidence>
<keyword evidence="11 15" id="KW-0862">Zinc</keyword>
<dbReference type="EC" id="3.4.14.4" evidence="4 15"/>
<name>A0AAD5XU46_9FUNG</name>
<evidence type="ECO:0000256" key="14">
    <source>
        <dbReference type="ARBA" id="ARBA00032119"/>
    </source>
</evidence>
<evidence type="ECO:0000313" key="19">
    <source>
        <dbReference type="Proteomes" id="UP001212152"/>
    </source>
</evidence>
<evidence type="ECO:0000256" key="11">
    <source>
        <dbReference type="ARBA" id="ARBA00022833"/>
    </source>
</evidence>
<comment type="similarity">
    <text evidence="3 15">Belongs to the peptidase M49 family.</text>
</comment>
<gene>
    <name evidence="18" type="ORF">HDU87_000691</name>
</gene>
<evidence type="ECO:0000256" key="3">
    <source>
        <dbReference type="ARBA" id="ARBA00010200"/>
    </source>
</evidence>
<dbReference type="GO" id="GO:0008235">
    <property type="term" value="F:metalloexopeptidase activity"/>
    <property type="evidence" value="ECO:0007669"/>
    <property type="project" value="InterPro"/>
</dbReference>
<keyword evidence="6 15" id="KW-0031">Aminopeptidase</keyword>
<comment type="catalytic activity">
    <reaction evidence="1 15">
        <text>Release of an N-terminal dipeptide from a peptide comprising four or more residues, with broad specificity. Also acts on dipeptidyl 2-naphthylamides.</text>
        <dbReference type="EC" id="3.4.14.4"/>
    </reaction>
</comment>
<evidence type="ECO:0000256" key="15">
    <source>
        <dbReference type="PIRNR" id="PIRNR007828"/>
    </source>
</evidence>
<dbReference type="PANTHER" id="PTHR23422">
    <property type="entry name" value="DIPEPTIDYL PEPTIDASE III-RELATED"/>
    <property type="match status" value="1"/>
</dbReference>
<dbReference type="GO" id="GO:0006508">
    <property type="term" value="P:proteolysis"/>
    <property type="evidence" value="ECO:0007669"/>
    <property type="project" value="UniProtKB-KW"/>
</dbReference>
<evidence type="ECO:0000256" key="4">
    <source>
        <dbReference type="ARBA" id="ARBA00012063"/>
    </source>
</evidence>
<evidence type="ECO:0000256" key="6">
    <source>
        <dbReference type="ARBA" id="ARBA00022438"/>
    </source>
</evidence>
<feature type="binding site" evidence="17">
    <location>
        <position position="451"/>
    </location>
    <ligand>
        <name>Zn(2+)</name>
        <dbReference type="ChEBI" id="CHEBI:29105"/>
        <note>catalytic</note>
    </ligand>
</feature>
<protein>
    <recommendedName>
        <fullName evidence="5 15">Dipeptidyl peptidase 3</fullName>
        <ecNumber evidence="4 15">3.4.14.4</ecNumber>
    </recommendedName>
    <alternativeName>
        <fullName evidence="13 15">Dipeptidyl aminopeptidase III</fullName>
    </alternativeName>
    <alternativeName>
        <fullName evidence="14 15">Dipeptidyl peptidase III</fullName>
    </alternativeName>
</protein>
<evidence type="ECO:0000256" key="2">
    <source>
        <dbReference type="ARBA" id="ARBA00004496"/>
    </source>
</evidence>
<evidence type="ECO:0000256" key="12">
    <source>
        <dbReference type="ARBA" id="ARBA00023049"/>
    </source>
</evidence>
<evidence type="ECO:0000256" key="7">
    <source>
        <dbReference type="ARBA" id="ARBA00022490"/>
    </source>
</evidence>
<comment type="subcellular location">
    <subcellularLocation>
        <location evidence="2">Cytoplasm</location>
    </subcellularLocation>
</comment>
<keyword evidence="9 15" id="KW-0479">Metal-binding</keyword>
<evidence type="ECO:0000256" key="8">
    <source>
        <dbReference type="ARBA" id="ARBA00022670"/>
    </source>
</evidence>
<dbReference type="GO" id="GO:0046872">
    <property type="term" value="F:metal ion binding"/>
    <property type="evidence" value="ECO:0007669"/>
    <property type="project" value="UniProtKB-KW"/>
</dbReference>
<reference evidence="18" key="1">
    <citation type="submission" date="2020-05" db="EMBL/GenBank/DDBJ databases">
        <title>Phylogenomic resolution of chytrid fungi.</title>
        <authorList>
            <person name="Stajich J.E."/>
            <person name="Amses K."/>
            <person name="Simmons R."/>
            <person name="Seto K."/>
            <person name="Myers J."/>
            <person name="Bonds A."/>
            <person name="Quandt C.A."/>
            <person name="Barry K."/>
            <person name="Liu P."/>
            <person name="Grigoriev I."/>
            <person name="Longcore J.E."/>
            <person name="James T.Y."/>
        </authorList>
    </citation>
    <scope>NUCLEOTIDE SEQUENCE</scope>
    <source>
        <strain evidence="18">JEL0379</strain>
    </source>
</reference>
<evidence type="ECO:0000256" key="17">
    <source>
        <dbReference type="PIRSR" id="PIRSR007828-2"/>
    </source>
</evidence>
<dbReference type="GO" id="GO:0004177">
    <property type="term" value="F:aminopeptidase activity"/>
    <property type="evidence" value="ECO:0007669"/>
    <property type="project" value="UniProtKB-KW"/>
</dbReference>
<keyword evidence="7 15" id="KW-0963">Cytoplasm</keyword>
<dbReference type="AlphaFoldDB" id="A0AAD5XU46"/>
<keyword evidence="10 15" id="KW-0378">Hydrolase</keyword>
<sequence length="697" mass="77213">MASSTGISQTPSHLLCDTNLSVCKLEVSKHLDTLSKEQKLYTHHLSRAGWAGARPLARSQSQWAPDLVQLFLEIFADPASAGGSNKARRARDIAALKAAANVGEDDWKSFMEYAVQVLYNTGNIKSFGDTKFIPRLSASHFETIVRASGSAKAADYFKSLRDFIYSHTPTEANLIGFPAEGHISGYYSDNMSQADVERVQALLEKHNISALNTRLHKTDDNKYELLIACADAKTDATLTGADGLEVKVTRGDFAPELKQVVEHITAAIPYAANEQQKKMLEKYAESFRTGSVDAHIDSQRHWIRDVGPVVESNIGYVEAYRDPAGVRAEWSGFVAVVNKEMSAKFDVLVNTAEKHIERLPWPKAFEVDTFQKPDYTSLEVVSFATSGTPPAGINIPNYANVRMNEGFKNVSMANVMSAKAPNEKITFLNEEDAAVFKKYADVAFEVQVGLHELLGHGSGKQLTEESAGKYNFDHTNPPISPLTKKPITTWYKPNETFGGVFGSPASSYEECRAEAVAMYLCVDKEILKIFGHEGQEAENIIYCCYLQMARAGVLALEFWDPKLKKWGQAHMQARHAILKVFQEAGIVTVITKDDSFIITLDRSKILSHGVPAVATLLQKLNVYKATADAAAGVPFYDEATAVTDDWIARRDIVLREKQPRKVFLQGNSVLNEKGEVEWKEYPVTLEGFVQSCVERGF</sequence>
<evidence type="ECO:0000256" key="13">
    <source>
        <dbReference type="ARBA" id="ARBA00031288"/>
    </source>
</evidence>
<dbReference type="EMBL" id="JADGJQ010000011">
    <property type="protein sequence ID" value="KAJ3181673.1"/>
    <property type="molecule type" value="Genomic_DNA"/>
</dbReference>
<evidence type="ECO:0000256" key="1">
    <source>
        <dbReference type="ARBA" id="ARBA00001336"/>
    </source>
</evidence>
<dbReference type="PANTHER" id="PTHR23422:SF11">
    <property type="entry name" value="DIPEPTIDYL PEPTIDASE 3"/>
    <property type="match status" value="1"/>
</dbReference>
<keyword evidence="19" id="KW-1185">Reference proteome</keyword>